<evidence type="ECO:0000256" key="1">
    <source>
        <dbReference type="SAM" id="MobiDB-lite"/>
    </source>
</evidence>
<accession>A0A9W7E8U3</accession>
<organism evidence="2 3">
    <name type="scientific">Triparma retinervis</name>
    <dbReference type="NCBI Taxonomy" id="2557542"/>
    <lineage>
        <taxon>Eukaryota</taxon>
        <taxon>Sar</taxon>
        <taxon>Stramenopiles</taxon>
        <taxon>Ochrophyta</taxon>
        <taxon>Bolidophyceae</taxon>
        <taxon>Parmales</taxon>
        <taxon>Triparmaceae</taxon>
        <taxon>Triparma</taxon>
    </lineage>
</organism>
<gene>
    <name evidence="2" type="ORF">TrRE_jg11828</name>
</gene>
<sequence length="295" mass="31160">SPPPGTPTRKIRNSIKLSEKGSVIDIISTEVFEEVKGMPDMVVGGGSHSGGFDRLVINSNSDGRVGGDDVGGGVESSSPSMVANGRNVVVHGGAKGAGLGARFRNVSSPGGGNTLFSNFRGNVATPDRHVNDGYSSSESVSSVGSQDIPLVRKKKREKQHGAVGGLEDVVEETSTAVFSGFNRGVDGVGRRFQAPVNEIATLVEYVYCTSGDLGHNHTLTSTWIPTGLFPQSSTIKFKVPVYLTKLVVECSGVRRMKLIVAGKKEFISPIMPETALVQMNARHQAPGVEILDTPR</sequence>
<protein>
    <submittedName>
        <fullName evidence="2">Uncharacterized protein</fullName>
    </submittedName>
</protein>
<reference evidence="2" key="1">
    <citation type="submission" date="2022-07" db="EMBL/GenBank/DDBJ databases">
        <title>Genome analysis of Parmales, a sister group of diatoms, reveals the evolutionary specialization of diatoms from phago-mixotrophs to photoautotrophs.</title>
        <authorList>
            <person name="Ban H."/>
            <person name="Sato S."/>
            <person name="Yoshikawa S."/>
            <person name="Kazumasa Y."/>
            <person name="Nakamura Y."/>
            <person name="Ichinomiya M."/>
            <person name="Saitoh K."/>
            <person name="Sato N."/>
            <person name="Blanc-Mathieu R."/>
            <person name="Endo H."/>
            <person name="Kuwata A."/>
            <person name="Ogata H."/>
        </authorList>
    </citation>
    <scope>NUCLEOTIDE SEQUENCE</scope>
</reference>
<dbReference type="EMBL" id="BRXZ01002641">
    <property type="protein sequence ID" value="GMH67018.1"/>
    <property type="molecule type" value="Genomic_DNA"/>
</dbReference>
<dbReference type="OrthoDB" id="10267445at2759"/>
<keyword evidence="3" id="KW-1185">Reference proteome</keyword>
<evidence type="ECO:0000313" key="3">
    <source>
        <dbReference type="Proteomes" id="UP001165082"/>
    </source>
</evidence>
<proteinExistence type="predicted"/>
<feature type="non-terminal residue" evidence="2">
    <location>
        <position position="1"/>
    </location>
</feature>
<name>A0A9W7E8U3_9STRA</name>
<comment type="caution">
    <text evidence="2">The sequence shown here is derived from an EMBL/GenBank/DDBJ whole genome shotgun (WGS) entry which is preliminary data.</text>
</comment>
<evidence type="ECO:0000313" key="2">
    <source>
        <dbReference type="EMBL" id="GMH67018.1"/>
    </source>
</evidence>
<feature type="compositionally biased region" description="Low complexity" evidence="1">
    <location>
        <begin position="135"/>
        <end position="145"/>
    </location>
</feature>
<feature type="non-terminal residue" evidence="2">
    <location>
        <position position="295"/>
    </location>
</feature>
<feature type="region of interest" description="Disordered" evidence="1">
    <location>
        <begin position="127"/>
        <end position="146"/>
    </location>
</feature>
<dbReference type="Proteomes" id="UP001165082">
    <property type="component" value="Unassembled WGS sequence"/>
</dbReference>
<dbReference type="AlphaFoldDB" id="A0A9W7E8U3"/>